<accession>A0AAE0N3Z7</accession>
<reference evidence="3" key="1">
    <citation type="journal article" date="2023" name="Mol. Phylogenet. Evol.">
        <title>Genome-scale phylogeny and comparative genomics of the fungal order Sordariales.</title>
        <authorList>
            <person name="Hensen N."/>
            <person name="Bonometti L."/>
            <person name="Westerberg I."/>
            <person name="Brannstrom I.O."/>
            <person name="Guillou S."/>
            <person name="Cros-Aarteil S."/>
            <person name="Calhoun S."/>
            <person name="Haridas S."/>
            <person name="Kuo A."/>
            <person name="Mondo S."/>
            <person name="Pangilinan J."/>
            <person name="Riley R."/>
            <person name="LaButti K."/>
            <person name="Andreopoulos B."/>
            <person name="Lipzen A."/>
            <person name="Chen C."/>
            <person name="Yan M."/>
            <person name="Daum C."/>
            <person name="Ng V."/>
            <person name="Clum A."/>
            <person name="Steindorff A."/>
            <person name="Ohm R.A."/>
            <person name="Martin F."/>
            <person name="Silar P."/>
            <person name="Natvig D.O."/>
            <person name="Lalanne C."/>
            <person name="Gautier V."/>
            <person name="Ament-Velasquez S.L."/>
            <person name="Kruys A."/>
            <person name="Hutchinson M.I."/>
            <person name="Powell A.J."/>
            <person name="Barry K."/>
            <person name="Miller A.N."/>
            <person name="Grigoriev I.V."/>
            <person name="Debuchy R."/>
            <person name="Gladieux P."/>
            <person name="Hiltunen Thoren M."/>
            <person name="Johannesson H."/>
        </authorList>
    </citation>
    <scope>NUCLEOTIDE SEQUENCE</scope>
    <source>
        <strain evidence="3">CBS 232.78</strain>
    </source>
</reference>
<comment type="caution">
    <text evidence="3">The sequence shown here is derived from an EMBL/GenBank/DDBJ whole genome shotgun (WGS) entry which is preliminary data.</text>
</comment>
<feature type="region of interest" description="Disordered" evidence="1">
    <location>
        <begin position="176"/>
        <end position="208"/>
    </location>
</feature>
<name>A0AAE0N3Z7_9PEZI</name>
<dbReference type="InterPro" id="IPR010730">
    <property type="entry name" value="HET"/>
</dbReference>
<dbReference type="Pfam" id="PF06985">
    <property type="entry name" value="HET"/>
    <property type="match status" value="1"/>
</dbReference>
<evidence type="ECO:0000259" key="2">
    <source>
        <dbReference type="Pfam" id="PF06985"/>
    </source>
</evidence>
<dbReference type="InterPro" id="IPR052895">
    <property type="entry name" value="HetReg/Transcr_Mod"/>
</dbReference>
<dbReference type="EMBL" id="JAULSW010000010">
    <property type="protein sequence ID" value="KAK3368579.1"/>
    <property type="molecule type" value="Genomic_DNA"/>
</dbReference>
<dbReference type="Proteomes" id="UP001285441">
    <property type="component" value="Unassembled WGS sequence"/>
</dbReference>
<organism evidence="3 4">
    <name type="scientific">Podospora didyma</name>
    <dbReference type="NCBI Taxonomy" id="330526"/>
    <lineage>
        <taxon>Eukaryota</taxon>
        <taxon>Fungi</taxon>
        <taxon>Dikarya</taxon>
        <taxon>Ascomycota</taxon>
        <taxon>Pezizomycotina</taxon>
        <taxon>Sordariomycetes</taxon>
        <taxon>Sordariomycetidae</taxon>
        <taxon>Sordariales</taxon>
        <taxon>Podosporaceae</taxon>
        <taxon>Podospora</taxon>
    </lineage>
</organism>
<protein>
    <submittedName>
        <fullName evidence="3">Heterokaryon incompatibility protein-domain-containing protein</fullName>
    </submittedName>
</protein>
<dbReference type="AlphaFoldDB" id="A0AAE0N3Z7"/>
<gene>
    <name evidence="3" type="ORF">B0H63DRAFT_488746</name>
</gene>
<feature type="domain" description="Heterokaryon incompatibility" evidence="2">
    <location>
        <begin position="51"/>
        <end position="239"/>
    </location>
</feature>
<keyword evidence="4" id="KW-1185">Reference proteome</keyword>
<sequence>MASFQYQPLNDSTTEIRLLRLFDADPNDPQRGAKITAKLYHFRLGKGCPIFAAISYRWSTSAGDKMIQLNNVSFSVRGNVWELLLQLRDYRLRSKRQPHFFWIDSICINQDDVRERNHQVKLMRNVYSSAEAVLVSLGTAADNSDLAMDYLGGLSERFLGTTSKTVIGQIVIPTPESNLRKHPSSKSEESPTSPRDARPVSRAYLGDPDVPNTFHSQVRDAVIMLLSRDYWTRIWIVQEILLARQLYILCGNRRIPWAKLSRLFGTIEYALTSRPAKFFIWSSGALKTPAYRLVKTKEHYNAHPDLYSTGLPIMTLRDVFSASQCADVRDKVYGLLALSSDPIRIDYRNSPRQVYDDVERYVVAAEGIEKSNIGLRLLAENMGLSDVAPLITDAQAQSRLKMLAGIGRPLYPVLSSIANGHLNEPYHYYRSSTSSCRISSFSPLVLGENVPIELDGSSLTTLRQCVDATTGHIESRRNELMWELNQAQSPGLPPLPWTGHLMNEVHVFQRHFDLINNIRGILGEFRVRAEIAA</sequence>
<feature type="compositionally biased region" description="Basic and acidic residues" evidence="1">
    <location>
        <begin position="185"/>
        <end position="199"/>
    </location>
</feature>
<proteinExistence type="predicted"/>
<evidence type="ECO:0000313" key="3">
    <source>
        <dbReference type="EMBL" id="KAK3368579.1"/>
    </source>
</evidence>
<evidence type="ECO:0000313" key="4">
    <source>
        <dbReference type="Proteomes" id="UP001285441"/>
    </source>
</evidence>
<dbReference type="PANTHER" id="PTHR24148">
    <property type="entry name" value="ANKYRIN REPEAT DOMAIN-CONTAINING PROTEIN 39 HOMOLOG-RELATED"/>
    <property type="match status" value="1"/>
</dbReference>
<dbReference type="PANTHER" id="PTHR24148:SF73">
    <property type="entry name" value="HET DOMAIN PROTEIN (AFU_ORTHOLOGUE AFUA_8G01020)"/>
    <property type="match status" value="1"/>
</dbReference>
<reference evidence="3" key="2">
    <citation type="submission" date="2023-06" db="EMBL/GenBank/DDBJ databases">
        <authorList>
            <consortium name="Lawrence Berkeley National Laboratory"/>
            <person name="Haridas S."/>
            <person name="Hensen N."/>
            <person name="Bonometti L."/>
            <person name="Westerberg I."/>
            <person name="Brannstrom I.O."/>
            <person name="Guillou S."/>
            <person name="Cros-Aarteil S."/>
            <person name="Calhoun S."/>
            <person name="Kuo A."/>
            <person name="Mondo S."/>
            <person name="Pangilinan J."/>
            <person name="Riley R."/>
            <person name="LaButti K."/>
            <person name="Andreopoulos B."/>
            <person name="Lipzen A."/>
            <person name="Chen C."/>
            <person name="Yanf M."/>
            <person name="Daum C."/>
            <person name="Ng V."/>
            <person name="Clum A."/>
            <person name="Steindorff A."/>
            <person name="Ohm R."/>
            <person name="Martin F."/>
            <person name="Silar P."/>
            <person name="Natvig D."/>
            <person name="Lalanne C."/>
            <person name="Gautier V."/>
            <person name="Ament-velasquez S.L."/>
            <person name="Kruys A."/>
            <person name="Hutchinson M.I."/>
            <person name="Powell A.J."/>
            <person name="Barry K."/>
            <person name="Miller A.N."/>
            <person name="Grigoriev I.V."/>
            <person name="Debuchy R."/>
            <person name="Gladieux P."/>
            <person name="Thoren M.H."/>
            <person name="Johannesson H."/>
        </authorList>
    </citation>
    <scope>NUCLEOTIDE SEQUENCE</scope>
    <source>
        <strain evidence="3">CBS 232.78</strain>
    </source>
</reference>
<evidence type="ECO:0000256" key="1">
    <source>
        <dbReference type="SAM" id="MobiDB-lite"/>
    </source>
</evidence>